<dbReference type="PANTHER" id="PTHR42069:SF1">
    <property type="entry name" value="MARVEL DOMAIN-CONTAINING PROTEIN"/>
    <property type="match status" value="1"/>
</dbReference>
<protein>
    <recommendedName>
        <fullName evidence="5">MARVEL domain-containing protein</fullName>
    </recommendedName>
</protein>
<proteinExistence type="predicted"/>
<evidence type="ECO:0000313" key="4">
    <source>
        <dbReference type="Proteomes" id="UP000034112"/>
    </source>
</evidence>
<comment type="caution">
    <text evidence="3">The sequence shown here is derived from an EMBL/GenBank/DDBJ whole genome shotgun (WGS) entry which is preliminary data.</text>
</comment>
<dbReference type="OrthoDB" id="5400774at2759"/>
<keyword evidence="2" id="KW-0812">Transmembrane</keyword>
<feature type="transmembrane region" description="Helical" evidence="2">
    <location>
        <begin position="143"/>
        <end position="166"/>
    </location>
</feature>
<evidence type="ECO:0000256" key="1">
    <source>
        <dbReference type="SAM" id="MobiDB-lite"/>
    </source>
</evidence>
<evidence type="ECO:0008006" key="5">
    <source>
        <dbReference type="Google" id="ProtNLM"/>
    </source>
</evidence>
<feature type="transmembrane region" description="Helical" evidence="2">
    <location>
        <begin position="205"/>
        <end position="227"/>
    </location>
</feature>
<gene>
    <name evidence="3" type="ORF">THAR02_05026</name>
</gene>
<name>A0A0F9XE43_TRIHA</name>
<feature type="transmembrane region" description="Helical" evidence="2">
    <location>
        <begin position="111"/>
        <end position="131"/>
    </location>
</feature>
<keyword evidence="2" id="KW-0472">Membrane</keyword>
<evidence type="ECO:0000313" key="3">
    <source>
        <dbReference type="EMBL" id="KKP02850.1"/>
    </source>
</evidence>
<accession>A0A0F9XE43</accession>
<feature type="transmembrane region" description="Helical" evidence="2">
    <location>
        <begin position="57"/>
        <end position="77"/>
    </location>
</feature>
<dbReference type="AlphaFoldDB" id="A0A0F9XE43"/>
<sequence>MPSGDLNPPMAYEPYSRPLSAEHDPVHTEKLNQQRIATRNAKQKEGRSKRILESVRVVLRLLALAFAASVIGVQAHIARVWDQSKNETVQNSQTGFRMRAWAAQMDLWPTWVNIGAGVIASVIHISSLLTLCGGLRTLRQNKLYPWAVALTSIFSIVAWIAAVVYYKIDNARGKKHWDIWSWSCSHQTWNAPNVSFEPLCVELNYSFAALIIAAAIEVMCLAIFFVVRGREKKLRRYRQIVTVTGSA</sequence>
<evidence type="ECO:0000256" key="2">
    <source>
        <dbReference type="SAM" id="Phobius"/>
    </source>
</evidence>
<dbReference type="Proteomes" id="UP000034112">
    <property type="component" value="Unassembled WGS sequence"/>
</dbReference>
<keyword evidence="2" id="KW-1133">Transmembrane helix</keyword>
<organism evidence="3 4">
    <name type="scientific">Trichoderma harzianum</name>
    <name type="common">Hypocrea lixii</name>
    <dbReference type="NCBI Taxonomy" id="5544"/>
    <lineage>
        <taxon>Eukaryota</taxon>
        <taxon>Fungi</taxon>
        <taxon>Dikarya</taxon>
        <taxon>Ascomycota</taxon>
        <taxon>Pezizomycotina</taxon>
        <taxon>Sordariomycetes</taxon>
        <taxon>Hypocreomycetidae</taxon>
        <taxon>Hypocreales</taxon>
        <taxon>Hypocreaceae</taxon>
        <taxon>Trichoderma</taxon>
    </lineage>
</organism>
<dbReference type="OMA" id="RWASIKM"/>
<dbReference type="PANTHER" id="PTHR42069">
    <property type="entry name" value="HYPHAL ANASTAMOSIS-8 PROTEIN"/>
    <property type="match status" value="1"/>
</dbReference>
<feature type="region of interest" description="Disordered" evidence="1">
    <location>
        <begin position="1"/>
        <end position="23"/>
    </location>
</feature>
<reference evidence="4" key="1">
    <citation type="journal article" date="2015" name="Genome Announc.">
        <title>Draft whole-genome sequence of the biocontrol agent Trichoderma harzianum T6776.</title>
        <authorList>
            <person name="Baroncelli R."/>
            <person name="Piaggeschi G."/>
            <person name="Fiorini L."/>
            <person name="Bertolini E."/>
            <person name="Zapparata A."/>
            <person name="Pe M.E."/>
            <person name="Sarrocco S."/>
            <person name="Vannacci G."/>
        </authorList>
    </citation>
    <scope>NUCLEOTIDE SEQUENCE [LARGE SCALE GENOMIC DNA]</scope>
    <source>
        <strain evidence="4">T6776</strain>
    </source>
</reference>
<dbReference type="EMBL" id="JOKZ01000133">
    <property type="protein sequence ID" value="KKP02850.1"/>
    <property type="molecule type" value="Genomic_DNA"/>
</dbReference>